<feature type="region of interest" description="Disordered" evidence="1">
    <location>
        <begin position="244"/>
        <end position="294"/>
    </location>
</feature>
<dbReference type="Proteomes" id="UP000199657">
    <property type="component" value="Unassembled WGS sequence"/>
</dbReference>
<dbReference type="Gene3D" id="4.10.220.110">
    <property type="match status" value="1"/>
</dbReference>
<organism evidence="3 4">
    <name type="scientific">Aquisalimonas asiatica</name>
    <dbReference type="NCBI Taxonomy" id="406100"/>
    <lineage>
        <taxon>Bacteria</taxon>
        <taxon>Pseudomonadati</taxon>
        <taxon>Pseudomonadota</taxon>
        <taxon>Gammaproteobacteria</taxon>
        <taxon>Chromatiales</taxon>
        <taxon>Ectothiorhodospiraceae</taxon>
        <taxon>Aquisalimonas</taxon>
    </lineage>
</organism>
<feature type="domain" description="Gp5/Type VI secretion system Vgr protein OB-fold" evidence="2">
    <location>
        <begin position="412"/>
        <end position="477"/>
    </location>
</feature>
<dbReference type="InterPro" id="IPR037026">
    <property type="entry name" value="Vgr_OB-fold_dom_sf"/>
</dbReference>
<proteinExistence type="predicted"/>
<dbReference type="Gene3D" id="3.55.50.10">
    <property type="entry name" value="Baseplate protein-like domains"/>
    <property type="match status" value="1"/>
</dbReference>
<protein>
    <submittedName>
        <fullName evidence="3">Type VI secretion system secreted protein VgrG</fullName>
    </submittedName>
</protein>
<dbReference type="Pfam" id="PF04717">
    <property type="entry name" value="Phage_base_V"/>
    <property type="match status" value="1"/>
</dbReference>
<dbReference type="InterPro" id="IPR006531">
    <property type="entry name" value="Gp5/Vgr_OB"/>
</dbReference>
<dbReference type="SUPFAM" id="SSF69255">
    <property type="entry name" value="gp5 N-terminal domain-like"/>
    <property type="match status" value="1"/>
</dbReference>
<reference evidence="3 4" key="1">
    <citation type="submission" date="2016-10" db="EMBL/GenBank/DDBJ databases">
        <authorList>
            <person name="de Groot N.N."/>
        </authorList>
    </citation>
    <scope>NUCLEOTIDE SEQUENCE [LARGE SCALE GENOMIC DNA]</scope>
    <source>
        <strain evidence="3 4">CGMCC 1.6291</strain>
    </source>
</reference>
<accession>A0A1H8V5E6</accession>
<dbReference type="Pfam" id="PF05954">
    <property type="entry name" value="Phage_GPD"/>
    <property type="match status" value="1"/>
</dbReference>
<dbReference type="Gene3D" id="2.30.110.50">
    <property type="match status" value="1"/>
</dbReference>
<dbReference type="InterPro" id="IPR006533">
    <property type="entry name" value="T6SS_Vgr_RhsGE"/>
</dbReference>
<dbReference type="AlphaFoldDB" id="A0A1H8V5E6"/>
<gene>
    <name evidence="3" type="ORF">SAMN04488052_109115</name>
</gene>
<name>A0A1H8V5E6_9GAMM</name>
<dbReference type="Gene3D" id="2.40.50.230">
    <property type="entry name" value="Gp5 N-terminal domain"/>
    <property type="match status" value="1"/>
</dbReference>
<dbReference type="OrthoDB" id="9762420at2"/>
<dbReference type="RefSeq" id="WP_091645609.1">
    <property type="nucleotide sequence ID" value="NZ_FOEG01000009.1"/>
</dbReference>
<dbReference type="SUPFAM" id="SSF69279">
    <property type="entry name" value="Phage tail proteins"/>
    <property type="match status" value="2"/>
</dbReference>
<evidence type="ECO:0000259" key="2">
    <source>
        <dbReference type="Pfam" id="PF04717"/>
    </source>
</evidence>
<dbReference type="STRING" id="406100.SAMN04488052_109115"/>
<keyword evidence="4" id="KW-1185">Reference proteome</keyword>
<feature type="compositionally biased region" description="Basic and acidic residues" evidence="1">
    <location>
        <begin position="244"/>
        <end position="269"/>
    </location>
</feature>
<dbReference type="SUPFAM" id="SSF69349">
    <property type="entry name" value="Phage fibre proteins"/>
    <property type="match status" value="1"/>
</dbReference>
<sequence length="701" mass="75148">MSMQDADSPQIPEALLRQADVTTPDTHRCFRIRLPGIPISRIEVESLESEQHAVNDDYVFTVLVSILGVSPSPDELLGGPATLALSLEPDPAVVHGVVTAVEDVGERASMRQQRIVLQSPLSRAARRVTDRVFRRHTAVDIVRSVLEEDVDGLADIVVDVEDEPPPLPMTVQHGETDLAFVRRVLSRAGLCLVVRQDRESASIVIGDRLEGAGEGEDEGWPLQLRYERQSGQVRASGDTVYALRDRSSEQPTRVEVRDFDPDHPDETRPGEASSALGSDGGRLHVHGQSRGGNDARASYAALVQAGYDSKRREVEIQTGNPRLAPGVRVTIGGHPLERVNDTYVVLEATHQGNQADVIHGDTGGERATYTCVARLIPASIGYTGVPEPQRTEPGLMVGRVEGAYEDRADLNDEGAYRVRLGLDQGDAPEADASPRVRLMQPYGGEQSGMHFPLQARTQVAIAGLNGDVDRPVILGALPHAGQNPPVTTANPYEHVLRTPAGHQLTMDDKPRRERVSLAGAQNAGRLTMSADPEERLVSLKTEQGDLELHAGQDMNVSVGGDRAVEVGGEHTVTVGDDYVLRTEEGGMEWNAGGALDVAAEEGDLLQEATDGSATMRSHGEMLLEAGDGLTVTATEGDTVVMSESGSVAFEVEGDLELSSAGDMRIGSGITIRENGDLAVKGENIDFSAGRITITADEINSN</sequence>
<evidence type="ECO:0000313" key="3">
    <source>
        <dbReference type="EMBL" id="SEP09958.1"/>
    </source>
</evidence>
<dbReference type="NCBIfam" id="TIGR01646">
    <property type="entry name" value="vgr_GE"/>
    <property type="match status" value="1"/>
</dbReference>
<dbReference type="EMBL" id="FOEG01000009">
    <property type="protein sequence ID" value="SEP09958.1"/>
    <property type="molecule type" value="Genomic_DNA"/>
</dbReference>
<evidence type="ECO:0000313" key="4">
    <source>
        <dbReference type="Proteomes" id="UP000199657"/>
    </source>
</evidence>
<evidence type="ECO:0000256" key="1">
    <source>
        <dbReference type="SAM" id="MobiDB-lite"/>
    </source>
</evidence>